<evidence type="ECO:0000256" key="1">
    <source>
        <dbReference type="ARBA" id="ARBA00010928"/>
    </source>
</evidence>
<keyword evidence="2" id="KW-0560">Oxidoreductase</keyword>
<evidence type="ECO:0000259" key="4">
    <source>
        <dbReference type="Pfam" id="PF01408"/>
    </source>
</evidence>
<gene>
    <name evidence="6" type="ORF">HNR21_006625</name>
</gene>
<dbReference type="PANTHER" id="PTHR22604">
    <property type="entry name" value="OXIDOREDUCTASES"/>
    <property type="match status" value="1"/>
</dbReference>
<dbReference type="RefSeq" id="WP_182708206.1">
    <property type="nucleotide sequence ID" value="NZ_JACJII010000001.1"/>
</dbReference>
<evidence type="ECO:0000259" key="5">
    <source>
        <dbReference type="Pfam" id="PF22725"/>
    </source>
</evidence>
<dbReference type="InterPro" id="IPR055170">
    <property type="entry name" value="GFO_IDH_MocA-like_dom"/>
</dbReference>
<evidence type="ECO:0000256" key="2">
    <source>
        <dbReference type="ARBA" id="ARBA00023002"/>
    </source>
</evidence>
<dbReference type="InterPro" id="IPR050984">
    <property type="entry name" value="Gfo/Idh/MocA_domain"/>
</dbReference>
<dbReference type="InterPro" id="IPR036291">
    <property type="entry name" value="NAD(P)-bd_dom_sf"/>
</dbReference>
<feature type="domain" description="GFO/IDH/MocA-like oxidoreductase" evidence="5">
    <location>
        <begin position="160"/>
        <end position="275"/>
    </location>
</feature>
<comment type="similarity">
    <text evidence="1">Belongs to the Gfo/Idh/MocA family.</text>
</comment>
<name>A0A7W3N5B1_9ACTN</name>
<reference evidence="6 7" key="1">
    <citation type="submission" date="2020-08" db="EMBL/GenBank/DDBJ databases">
        <title>Sequencing the genomes of 1000 actinobacteria strains.</title>
        <authorList>
            <person name="Klenk H.-P."/>
        </authorList>
    </citation>
    <scope>NUCLEOTIDE SEQUENCE [LARGE SCALE GENOMIC DNA]</scope>
    <source>
        <strain evidence="6 7">DSM 45823</strain>
    </source>
</reference>
<proteinExistence type="inferred from homology"/>
<comment type="caution">
    <text evidence="6">The sequence shown here is derived from an EMBL/GenBank/DDBJ whole genome shotgun (WGS) entry which is preliminary data.</text>
</comment>
<dbReference type="SUPFAM" id="SSF55347">
    <property type="entry name" value="Glyceraldehyde-3-phosphate dehydrogenase-like, C-terminal domain"/>
    <property type="match status" value="1"/>
</dbReference>
<dbReference type="Pfam" id="PF22725">
    <property type="entry name" value="GFO_IDH_MocA_C3"/>
    <property type="match status" value="1"/>
</dbReference>
<dbReference type="AlphaFoldDB" id="A0A7W3N5B1"/>
<protein>
    <submittedName>
        <fullName evidence="6">Putative dehydrogenase</fullName>
    </submittedName>
</protein>
<dbReference type="Gene3D" id="3.40.50.720">
    <property type="entry name" value="NAD(P)-binding Rossmann-like Domain"/>
    <property type="match status" value="1"/>
</dbReference>
<dbReference type="SUPFAM" id="SSF51735">
    <property type="entry name" value="NAD(P)-binding Rossmann-fold domains"/>
    <property type="match status" value="1"/>
</dbReference>
<evidence type="ECO:0000256" key="3">
    <source>
        <dbReference type="SAM" id="MobiDB-lite"/>
    </source>
</evidence>
<feature type="region of interest" description="Disordered" evidence="3">
    <location>
        <begin position="1"/>
        <end position="27"/>
    </location>
</feature>
<keyword evidence="7" id="KW-1185">Reference proteome</keyword>
<feature type="compositionally biased region" description="Basic and acidic residues" evidence="3">
    <location>
        <begin position="14"/>
        <end position="27"/>
    </location>
</feature>
<feature type="domain" description="Gfo/Idh/MocA-like oxidoreductase N-terminal" evidence="4">
    <location>
        <begin position="32"/>
        <end position="150"/>
    </location>
</feature>
<dbReference type="GO" id="GO:0016491">
    <property type="term" value="F:oxidoreductase activity"/>
    <property type="evidence" value="ECO:0007669"/>
    <property type="project" value="UniProtKB-KW"/>
</dbReference>
<dbReference type="EMBL" id="JACJII010000001">
    <property type="protein sequence ID" value="MBA9007743.1"/>
    <property type="molecule type" value="Genomic_DNA"/>
</dbReference>
<dbReference type="Gene3D" id="3.30.360.10">
    <property type="entry name" value="Dihydrodipicolinate Reductase, domain 2"/>
    <property type="match status" value="1"/>
</dbReference>
<sequence>MYETRRRGQLGHDGVGHRPDRRQRERGSVGGLRFGVIGCSAFGARSMLPVIRDNPATLLAAVASRDRAKAESFAGRFGCDAVAGYENLLARDDIEAVYIALPNALHYEMALAALECGKHVLAEKPLTTTVRDTAELIRVAAARGLVLRENYGFVHHGQNRRVRSLVQEGRIGRLRHFESSFCFPPLPEDDIRYRPDLGGGALLDVGVYPVRAMQYFLGDDLTVAGAVLRCDPASGVDVSGGFIAHAPDGVIATGGFGFEHGFGSRYRLWGSTGQLIVERAFTPPPWHAPTLRIVSQDHVEEITLPAEHQLSAGVSAFAAAVDAARVHGRDPHHEEWSATAIRTAALVARIRETALWI</sequence>
<dbReference type="Proteomes" id="UP000539313">
    <property type="component" value="Unassembled WGS sequence"/>
</dbReference>
<accession>A0A7W3N5B1</accession>
<dbReference type="PANTHER" id="PTHR22604:SF105">
    <property type="entry name" value="TRANS-1,2-DIHYDROBENZENE-1,2-DIOL DEHYDROGENASE"/>
    <property type="match status" value="1"/>
</dbReference>
<dbReference type="GO" id="GO:0000166">
    <property type="term" value="F:nucleotide binding"/>
    <property type="evidence" value="ECO:0007669"/>
    <property type="project" value="InterPro"/>
</dbReference>
<evidence type="ECO:0000313" key="6">
    <source>
        <dbReference type="EMBL" id="MBA9007743.1"/>
    </source>
</evidence>
<evidence type="ECO:0000313" key="7">
    <source>
        <dbReference type="Proteomes" id="UP000539313"/>
    </source>
</evidence>
<organism evidence="6 7">
    <name type="scientific">Thermomonospora cellulosilytica</name>
    <dbReference type="NCBI Taxonomy" id="1411118"/>
    <lineage>
        <taxon>Bacteria</taxon>
        <taxon>Bacillati</taxon>
        <taxon>Actinomycetota</taxon>
        <taxon>Actinomycetes</taxon>
        <taxon>Streptosporangiales</taxon>
        <taxon>Thermomonosporaceae</taxon>
        <taxon>Thermomonospora</taxon>
    </lineage>
</organism>
<dbReference type="InterPro" id="IPR000683">
    <property type="entry name" value="Gfo/Idh/MocA-like_OxRdtase_N"/>
</dbReference>
<dbReference type="Pfam" id="PF01408">
    <property type="entry name" value="GFO_IDH_MocA"/>
    <property type="match status" value="1"/>
</dbReference>